<keyword evidence="2" id="KW-1185">Reference proteome</keyword>
<protein>
    <submittedName>
        <fullName evidence="1">Conserved domain protein</fullName>
    </submittedName>
</protein>
<accession>E9SG63</accession>
<dbReference type="Proteomes" id="UP000004259">
    <property type="component" value="Unassembled WGS sequence"/>
</dbReference>
<proteinExistence type="predicted"/>
<evidence type="ECO:0000313" key="1">
    <source>
        <dbReference type="EMBL" id="EGC01893.1"/>
    </source>
</evidence>
<dbReference type="AlphaFoldDB" id="E9SG63"/>
<name>E9SG63_RUMAL</name>
<dbReference type="STRING" id="246199.CUS_7784"/>
<sequence>MLYGYYSGRFFGISKTKSCFIGSCQKLLERFGIAKFGFHDSAHKKMITALSNMTGKG</sequence>
<evidence type="ECO:0000313" key="2">
    <source>
        <dbReference type="Proteomes" id="UP000004259"/>
    </source>
</evidence>
<comment type="caution">
    <text evidence="1">The sequence shown here is derived from an EMBL/GenBank/DDBJ whole genome shotgun (WGS) entry which is preliminary data.</text>
</comment>
<dbReference type="EMBL" id="ADKM02000122">
    <property type="protein sequence ID" value="EGC01893.1"/>
    <property type="molecule type" value="Genomic_DNA"/>
</dbReference>
<organism evidence="1 2">
    <name type="scientific">Ruminococcus albus 8</name>
    <dbReference type="NCBI Taxonomy" id="246199"/>
    <lineage>
        <taxon>Bacteria</taxon>
        <taxon>Bacillati</taxon>
        <taxon>Bacillota</taxon>
        <taxon>Clostridia</taxon>
        <taxon>Eubacteriales</taxon>
        <taxon>Oscillospiraceae</taxon>
        <taxon>Ruminococcus</taxon>
    </lineage>
</organism>
<gene>
    <name evidence="1" type="ORF">CUS_7784</name>
</gene>
<reference evidence="1 2" key="1">
    <citation type="submission" date="2011-02" db="EMBL/GenBank/DDBJ databases">
        <authorList>
            <person name="Nelson K.E."/>
            <person name="Sutton G."/>
            <person name="Torralba M."/>
            <person name="Durkin S."/>
            <person name="Harkins D."/>
            <person name="Montgomery R."/>
            <person name="Ziemer C."/>
            <person name="Klaassens E."/>
            <person name="Ocuiv P."/>
            <person name="Morrison M."/>
        </authorList>
    </citation>
    <scope>NUCLEOTIDE SEQUENCE [LARGE SCALE GENOMIC DNA]</scope>
    <source>
        <strain evidence="1 2">8</strain>
    </source>
</reference>